<sequence length="177" mass="20951">AYNTRKERTTDELLEYRMKQIKEMGEDLRNAQLEKDEIRQKWKEIHDRKAKVKETYLVGDLVLVYDSTHGQVYVNELDDNELRDSITRNRVKKLFTWNEGSLEQNSEQVSEDEVGLEDEDPWGSSSYRIVFGEPLYLDRNGRAKDVTNITRDDGIDRNYDRRGDVGWHYEDRVCGEP</sequence>
<protein>
    <submittedName>
        <fullName evidence="1">9471_t:CDS:1</fullName>
    </submittedName>
</protein>
<dbReference type="AlphaFoldDB" id="A0A9N9HFB0"/>
<reference evidence="1" key="1">
    <citation type="submission" date="2021-06" db="EMBL/GenBank/DDBJ databases">
        <authorList>
            <person name="Kallberg Y."/>
            <person name="Tangrot J."/>
            <person name="Rosling A."/>
        </authorList>
    </citation>
    <scope>NUCLEOTIDE SEQUENCE</scope>
    <source>
        <strain evidence="1">FL130A</strain>
    </source>
</reference>
<comment type="caution">
    <text evidence="1">The sequence shown here is derived from an EMBL/GenBank/DDBJ whole genome shotgun (WGS) entry which is preliminary data.</text>
</comment>
<name>A0A9N9HFB0_9GLOM</name>
<organism evidence="1 2">
    <name type="scientific">Ambispora leptoticha</name>
    <dbReference type="NCBI Taxonomy" id="144679"/>
    <lineage>
        <taxon>Eukaryota</taxon>
        <taxon>Fungi</taxon>
        <taxon>Fungi incertae sedis</taxon>
        <taxon>Mucoromycota</taxon>
        <taxon>Glomeromycotina</taxon>
        <taxon>Glomeromycetes</taxon>
        <taxon>Archaeosporales</taxon>
        <taxon>Ambisporaceae</taxon>
        <taxon>Ambispora</taxon>
    </lineage>
</organism>
<keyword evidence="2" id="KW-1185">Reference proteome</keyword>
<dbReference type="EMBL" id="CAJVPS010014903">
    <property type="protein sequence ID" value="CAG8684769.1"/>
    <property type="molecule type" value="Genomic_DNA"/>
</dbReference>
<proteinExistence type="predicted"/>
<gene>
    <name evidence="1" type="ORF">ALEPTO_LOCUS10973</name>
</gene>
<dbReference type="OrthoDB" id="10409063at2759"/>
<feature type="non-terminal residue" evidence="1">
    <location>
        <position position="1"/>
    </location>
</feature>
<accession>A0A9N9HFB0</accession>
<evidence type="ECO:0000313" key="2">
    <source>
        <dbReference type="Proteomes" id="UP000789508"/>
    </source>
</evidence>
<evidence type="ECO:0000313" key="1">
    <source>
        <dbReference type="EMBL" id="CAG8684769.1"/>
    </source>
</evidence>
<dbReference type="Proteomes" id="UP000789508">
    <property type="component" value="Unassembled WGS sequence"/>
</dbReference>